<dbReference type="InParanoid" id="V4SGM9"/>
<sequence length="87" mass="10473">EYKEWIWRTIEETWTLFHKKFTALWHQHRDGSGEAYLPEIYNKPELQIVGVAHVEDFESIKDDSKRAACERPALELAKLLLEERRIY</sequence>
<dbReference type="STRING" id="85681.V4SGM9"/>
<comment type="similarity">
    <text evidence="1">Belongs to the methylthioribose kinase family.</text>
</comment>
<evidence type="ECO:0000256" key="4">
    <source>
        <dbReference type="ARBA" id="ARBA00022777"/>
    </source>
</evidence>
<keyword evidence="2" id="KW-0808">Transferase</keyword>
<evidence type="ECO:0000313" key="7">
    <source>
        <dbReference type="Proteomes" id="UP000030687"/>
    </source>
</evidence>
<dbReference type="EMBL" id="KI536978">
    <property type="protein sequence ID" value="ESR36151.1"/>
    <property type="molecule type" value="Genomic_DNA"/>
</dbReference>
<dbReference type="KEGG" id="cic:CICLE_v100294802m"/>
<evidence type="ECO:0000256" key="2">
    <source>
        <dbReference type="ARBA" id="ARBA00022679"/>
    </source>
</evidence>
<proteinExistence type="inferred from homology"/>
<dbReference type="PANTHER" id="PTHR34273">
    <property type="entry name" value="METHYLTHIORIBOSE KINASE"/>
    <property type="match status" value="1"/>
</dbReference>
<evidence type="ECO:0000313" key="6">
    <source>
        <dbReference type="EMBL" id="ESR36151.1"/>
    </source>
</evidence>
<evidence type="ECO:0000256" key="1">
    <source>
        <dbReference type="ARBA" id="ARBA00010165"/>
    </source>
</evidence>
<reference evidence="6 7" key="1">
    <citation type="submission" date="2013-10" db="EMBL/GenBank/DDBJ databases">
        <authorList>
            <consortium name="International Citrus Genome Consortium"/>
            <person name="Jenkins J."/>
            <person name="Schmutz J."/>
            <person name="Prochnik S."/>
            <person name="Rokhsar D."/>
            <person name="Gmitter F."/>
            <person name="Ollitrault P."/>
            <person name="Machado M."/>
            <person name="Talon M."/>
            <person name="Wincker P."/>
            <person name="Jaillon O."/>
            <person name="Morgante M."/>
        </authorList>
    </citation>
    <scope>NUCLEOTIDE SEQUENCE</scope>
    <source>
        <strain evidence="7">cv. Clemenules</strain>
    </source>
</reference>
<gene>
    <name evidence="6" type="ORF">CICLE_v100294802mg</name>
</gene>
<dbReference type="GO" id="GO:0005524">
    <property type="term" value="F:ATP binding"/>
    <property type="evidence" value="ECO:0007669"/>
    <property type="project" value="UniProtKB-KW"/>
</dbReference>
<dbReference type="Gene3D" id="3.90.1200.10">
    <property type="match status" value="1"/>
</dbReference>
<dbReference type="eggNOG" id="ENOG502QVM3">
    <property type="taxonomic scope" value="Eukaryota"/>
</dbReference>
<dbReference type="Proteomes" id="UP000030687">
    <property type="component" value="Unassembled WGS sequence"/>
</dbReference>
<evidence type="ECO:0000256" key="5">
    <source>
        <dbReference type="ARBA" id="ARBA00022840"/>
    </source>
</evidence>
<keyword evidence="3" id="KW-0547">Nucleotide-binding</keyword>
<keyword evidence="5" id="KW-0067">ATP-binding</keyword>
<protein>
    <submittedName>
        <fullName evidence="6">Uncharacterized protein</fullName>
    </submittedName>
</protein>
<keyword evidence="7" id="KW-1185">Reference proteome</keyword>
<dbReference type="PANTHER" id="PTHR34273:SF2">
    <property type="entry name" value="METHYLTHIORIBOSE KINASE"/>
    <property type="match status" value="1"/>
</dbReference>
<keyword evidence="4" id="KW-0418">Kinase</keyword>
<accession>V4SGM9</accession>
<dbReference type="SUPFAM" id="SSF56112">
    <property type="entry name" value="Protein kinase-like (PK-like)"/>
    <property type="match status" value="1"/>
</dbReference>
<organism evidence="6 7">
    <name type="scientific">Citrus clementina</name>
    <name type="common">Clementine</name>
    <name type="synonym">Citrus deliciosa x Citrus sinensis</name>
    <dbReference type="NCBI Taxonomy" id="85681"/>
    <lineage>
        <taxon>Eukaryota</taxon>
        <taxon>Viridiplantae</taxon>
        <taxon>Streptophyta</taxon>
        <taxon>Embryophyta</taxon>
        <taxon>Tracheophyta</taxon>
        <taxon>Spermatophyta</taxon>
        <taxon>Magnoliopsida</taxon>
        <taxon>eudicotyledons</taxon>
        <taxon>Gunneridae</taxon>
        <taxon>Pentapetalae</taxon>
        <taxon>rosids</taxon>
        <taxon>malvids</taxon>
        <taxon>Sapindales</taxon>
        <taxon>Rutaceae</taxon>
        <taxon>Aurantioideae</taxon>
        <taxon>Citrus</taxon>
    </lineage>
</organism>
<feature type="non-terminal residue" evidence="6">
    <location>
        <position position="1"/>
    </location>
</feature>
<name>V4SGM9_CITCL</name>
<dbReference type="AlphaFoldDB" id="V4SGM9"/>
<evidence type="ECO:0000256" key="3">
    <source>
        <dbReference type="ARBA" id="ARBA00022741"/>
    </source>
</evidence>
<dbReference type="Gramene" id="ESR36151">
    <property type="protein sequence ID" value="ESR36151"/>
    <property type="gene ID" value="CICLE_v100294802mg"/>
</dbReference>
<dbReference type="InterPro" id="IPR011009">
    <property type="entry name" value="Kinase-like_dom_sf"/>
</dbReference>
<dbReference type="GO" id="GO:0016301">
    <property type="term" value="F:kinase activity"/>
    <property type="evidence" value="ECO:0007669"/>
    <property type="project" value="UniProtKB-KW"/>
</dbReference>